<dbReference type="PANTHER" id="PTHR21687:SF5">
    <property type="entry name" value="PLASMALEMMA VESICLE-ASSOCIATED PROTEIN"/>
    <property type="match status" value="1"/>
</dbReference>
<keyword evidence="2" id="KW-1133">Transmembrane helix</keyword>
<feature type="compositionally biased region" description="Low complexity" evidence="1">
    <location>
        <begin position="472"/>
        <end position="510"/>
    </location>
</feature>
<keyword evidence="2" id="KW-0812">Transmembrane</keyword>
<evidence type="ECO:0000256" key="1">
    <source>
        <dbReference type="SAM" id="MobiDB-lite"/>
    </source>
</evidence>
<dbReference type="EMBL" id="CAWUFR010000009">
    <property type="protein sequence ID" value="CAK6952331.1"/>
    <property type="molecule type" value="Genomic_DNA"/>
</dbReference>
<dbReference type="GO" id="GO:0043114">
    <property type="term" value="P:regulation of vascular permeability"/>
    <property type="evidence" value="ECO:0007669"/>
    <property type="project" value="TreeGrafter"/>
</dbReference>
<dbReference type="Pfam" id="PF06637">
    <property type="entry name" value="PV-1"/>
    <property type="match status" value="1"/>
</dbReference>
<comment type="caution">
    <text evidence="3">The sequence shown here is derived from an EMBL/GenBank/DDBJ whole genome shotgun (WGS) entry which is preliminary data.</text>
</comment>
<dbReference type="GO" id="GO:0002693">
    <property type="term" value="P:positive regulation of cellular extravasation"/>
    <property type="evidence" value="ECO:0007669"/>
    <property type="project" value="TreeGrafter"/>
</dbReference>
<feature type="compositionally biased region" description="Polar residues" evidence="1">
    <location>
        <begin position="511"/>
        <end position="529"/>
    </location>
</feature>
<keyword evidence="2" id="KW-0472">Membrane</keyword>
<feature type="compositionally biased region" description="Low complexity" evidence="1">
    <location>
        <begin position="530"/>
        <end position="540"/>
    </location>
</feature>
<evidence type="ECO:0000313" key="4">
    <source>
        <dbReference type="Proteomes" id="UP001314229"/>
    </source>
</evidence>
<dbReference type="PANTHER" id="PTHR21687">
    <property type="entry name" value="PLASMALEMMA VESICLE-ASSOCIATED PROTEIN"/>
    <property type="match status" value="1"/>
</dbReference>
<feature type="compositionally biased region" description="Polar residues" evidence="1">
    <location>
        <begin position="575"/>
        <end position="603"/>
    </location>
</feature>
<protein>
    <submittedName>
        <fullName evidence="3">Plasmalemma vesicle associated protein a</fullName>
    </submittedName>
</protein>
<proteinExistence type="predicted"/>
<dbReference type="InterPro" id="IPR009538">
    <property type="entry name" value="PV-1"/>
</dbReference>
<feature type="region of interest" description="Disordered" evidence="1">
    <location>
        <begin position="472"/>
        <end position="660"/>
    </location>
</feature>
<gene>
    <name evidence="3" type="ORF">FSCOSCO3_A036793</name>
</gene>
<organism evidence="3 4">
    <name type="scientific">Scomber scombrus</name>
    <name type="common">Atlantic mackerel</name>
    <name type="synonym">Scomber vernalis</name>
    <dbReference type="NCBI Taxonomy" id="13677"/>
    <lineage>
        <taxon>Eukaryota</taxon>
        <taxon>Metazoa</taxon>
        <taxon>Chordata</taxon>
        <taxon>Craniata</taxon>
        <taxon>Vertebrata</taxon>
        <taxon>Euteleostomi</taxon>
        <taxon>Actinopterygii</taxon>
        <taxon>Neopterygii</taxon>
        <taxon>Teleostei</taxon>
        <taxon>Neoteleostei</taxon>
        <taxon>Acanthomorphata</taxon>
        <taxon>Pelagiaria</taxon>
        <taxon>Scombriformes</taxon>
        <taxon>Scombridae</taxon>
        <taxon>Scomber</taxon>
    </lineage>
</organism>
<reference evidence="3 4" key="1">
    <citation type="submission" date="2024-01" db="EMBL/GenBank/DDBJ databases">
        <authorList>
            <person name="Alioto T."/>
            <person name="Alioto T."/>
            <person name="Gomez Garrido J."/>
        </authorList>
    </citation>
    <scope>NUCLEOTIDE SEQUENCE [LARGE SCALE GENOMIC DNA]</scope>
</reference>
<feature type="compositionally biased region" description="Gly residues" evidence="1">
    <location>
        <begin position="605"/>
        <end position="631"/>
    </location>
</feature>
<evidence type="ECO:0000313" key="3">
    <source>
        <dbReference type="EMBL" id="CAK6952331.1"/>
    </source>
</evidence>
<evidence type="ECO:0000256" key="2">
    <source>
        <dbReference type="SAM" id="Phobius"/>
    </source>
</evidence>
<dbReference type="AlphaFoldDB" id="A0AAV1MYX0"/>
<dbReference type="Proteomes" id="UP001314229">
    <property type="component" value="Unassembled WGS sequence"/>
</dbReference>
<sequence length="660" mass="71036">MYSSGYSQVSKYSSGAQKKMQYRSKGKSCGYYMRIVFFFSSLIQSLIIVSLVLFLVYGKKQDSASSSRIQDLEESFSRLSIENVALRQQRKNLTNLLNATTTAKTRVDWDLKRMKEIANMSYIFMTDLSNKHTHCETSLNMCKATVGSGACTNLRTVPHNCNCGLIQERMSARILLVESNFTQTVGRMRQEMEQIAKDRDTLNLEVILLRRDKSTHENELQMFKQKCKGDFIKSLNGIPNVTSAFLKKIESLFPLHIAFQLTCQHQREHLEQIRSNCTSLSRDVSTTFQRYLDSLGTEVTDIRANCSRFMAENGRLYQDYRTCSLNRTSLIKEHKQNLQKLQLEYDSEKEKLLRDKMTLNGEIDVMKRSIIYKTTEVEHLKEQLRQLNMSCMSKQGQTSQSWNMFNTGGSSSLGQPSRTGTGIGLSYGSIGSGLNKPVSTGLGSSSYGSTGSNPSLSSYGTGFNKPASTGLGSSSYGSAGSIPSLSSVGSGVNKPASTGLGSSSFGSTGLNPISSLNKPATSGRNTPTFGSTGSSPNLSSGGSGLNKPASTGLGSSSFGSVGSSPNLSSGGIGSNKPTSNAKPSTSWFGNAGLGSSNTGQTKPGSGTGRGTSGGTGTSYGAGRTSGLGGGSAFTQHLQDLQRIINPQGPQEKQGLSRVMG</sequence>
<feature type="compositionally biased region" description="Low complexity" evidence="1">
    <location>
        <begin position="550"/>
        <end position="569"/>
    </location>
</feature>
<feature type="transmembrane region" description="Helical" evidence="2">
    <location>
        <begin position="31"/>
        <end position="57"/>
    </location>
</feature>
<keyword evidence="4" id="KW-1185">Reference proteome</keyword>
<accession>A0AAV1MYX0</accession>
<name>A0AAV1MYX0_SCOSC</name>